<keyword evidence="1" id="KW-0238">DNA-binding</keyword>
<organism evidence="3 4">
    <name type="scientific">Tritonibacter multivorans</name>
    <dbReference type="NCBI Taxonomy" id="928856"/>
    <lineage>
        <taxon>Bacteria</taxon>
        <taxon>Pseudomonadati</taxon>
        <taxon>Pseudomonadota</taxon>
        <taxon>Alphaproteobacteria</taxon>
        <taxon>Rhodobacterales</taxon>
        <taxon>Paracoccaceae</taxon>
        <taxon>Tritonibacter</taxon>
    </lineage>
</organism>
<evidence type="ECO:0000313" key="3">
    <source>
        <dbReference type="EMBL" id="CUH78647.1"/>
    </source>
</evidence>
<evidence type="ECO:0000256" key="1">
    <source>
        <dbReference type="ARBA" id="ARBA00023125"/>
    </source>
</evidence>
<dbReference type="Gene3D" id="1.10.260.40">
    <property type="entry name" value="lambda repressor-like DNA-binding domains"/>
    <property type="match status" value="1"/>
</dbReference>
<feature type="domain" description="HTH cro/C1-type" evidence="2">
    <location>
        <begin position="14"/>
        <end position="68"/>
    </location>
</feature>
<dbReference type="CDD" id="cd02209">
    <property type="entry name" value="cupin_XRE_C"/>
    <property type="match status" value="1"/>
</dbReference>
<dbReference type="EMBL" id="CYSD01000032">
    <property type="protein sequence ID" value="CUH78647.1"/>
    <property type="molecule type" value="Genomic_DNA"/>
</dbReference>
<dbReference type="GO" id="GO:0003677">
    <property type="term" value="F:DNA binding"/>
    <property type="evidence" value="ECO:0007669"/>
    <property type="project" value="UniProtKB-KW"/>
</dbReference>
<dbReference type="SMART" id="SM00530">
    <property type="entry name" value="HTH_XRE"/>
    <property type="match status" value="1"/>
</dbReference>
<dbReference type="SUPFAM" id="SSF47413">
    <property type="entry name" value="lambda repressor-like DNA-binding domains"/>
    <property type="match status" value="1"/>
</dbReference>
<dbReference type="PANTHER" id="PTHR46797">
    <property type="entry name" value="HTH-TYPE TRANSCRIPTIONAL REGULATOR"/>
    <property type="match status" value="1"/>
</dbReference>
<keyword evidence="4" id="KW-1185">Reference proteome</keyword>
<dbReference type="PROSITE" id="PS50943">
    <property type="entry name" value="HTH_CROC1"/>
    <property type="match status" value="1"/>
</dbReference>
<dbReference type="GO" id="GO:0003700">
    <property type="term" value="F:DNA-binding transcription factor activity"/>
    <property type="evidence" value="ECO:0007669"/>
    <property type="project" value="TreeGrafter"/>
</dbReference>
<sequence>MDSMTPNDLIANAIQRERSRKGLSLSALASRAGLAKSTLSQLESGKGNPSIETLWAIAETLDVTFSTLFEVSKPDVSLIRADEGARLGSDHATFQTTLLANCPTGTRRDVYRVDLEPGSTRKSTPHPAGTFEHAVVCVGQARVGPLEATEMLNAGDYYRYPADRPHVYEAMEPGTQLIVVMETRD</sequence>
<accession>A0A0P1GXL8</accession>
<dbReference type="Gene3D" id="2.60.120.10">
    <property type="entry name" value="Jelly Rolls"/>
    <property type="match status" value="1"/>
</dbReference>
<dbReference type="GO" id="GO:0005829">
    <property type="term" value="C:cytosol"/>
    <property type="evidence" value="ECO:0007669"/>
    <property type="project" value="TreeGrafter"/>
</dbReference>
<name>A0A0P1GXL8_9RHOB</name>
<proteinExistence type="predicted"/>
<dbReference type="InterPro" id="IPR011051">
    <property type="entry name" value="RmlC_Cupin_sf"/>
</dbReference>
<dbReference type="InterPro" id="IPR050807">
    <property type="entry name" value="TransReg_Diox_bact_type"/>
</dbReference>
<dbReference type="RefSeq" id="WP_058290046.1">
    <property type="nucleotide sequence ID" value="NZ_CYSD01000032.1"/>
</dbReference>
<evidence type="ECO:0000313" key="4">
    <source>
        <dbReference type="Proteomes" id="UP000052022"/>
    </source>
</evidence>
<reference evidence="3 4" key="1">
    <citation type="submission" date="2015-09" db="EMBL/GenBank/DDBJ databases">
        <authorList>
            <consortium name="Swine Surveillance"/>
        </authorList>
    </citation>
    <scope>NUCLEOTIDE SEQUENCE [LARGE SCALE GENOMIC DNA]</scope>
    <source>
        <strain evidence="3 4">CECT 7557</strain>
    </source>
</reference>
<protein>
    <submittedName>
        <fullName evidence="3">HTH-type transcriptional regulator SinR</fullName>
    </submittedName>
</protein>
<evidence type="ECO:0000259" key="2">
    <source>
        <dbReference type="PROSITE" id="PS50943"/>
    </source>
</evidence>
<dbReference type="InterPro" id="IPR014710">
    <property type="entry name" value="RmlC-like_jellyroll"/>
</dbReference>
<dbReference type="AlphaFoldDB" id="A0A0P1GXL8"/>
<dbReference type="InterPro" id="IPR001387">
    <property type="entry name" value="Cro/C1-type_HTH"/>
</dbReference>
<gene>
    <name evidence="3" type="primary">sinR_1</name>
    <name evidence="3" type="ORF">TRM7557_01978</name>
</gene>
<dbReference type="InterPro" id="IPR010982">
    <property type="entry name" value="Lambda_DNA-bd_dom_sf"/>
</dbReference>
<dbReference type="Proteomes" id="UP000052022">
    <property type="component" value="Unassembled WGS sequence"/>
</dbReference>
<dbReference type="CDD" id="cd00093">
    <property type="entry name" value="HTH_XRE"/>
    <property type="match status" value="1"/>
</dbReference>
<dbReference type="SUPFAM" id="SSF51182">
    <property type="entry name" value="RmlC-like cupins"/>
    <property type="match status" value="1"/>
</dbReference>
<dbReference type="PANTHER" id="PTHR46797:SF1">
    <property type="entry name" value="METHYLPHOSPHONATE SYNTHASE"/>
    <property type="match status" value="1"/>
</dbReference>
<dbReference type="Pfam" id="PF01381">
    <property type="entry name" value="HTH_3"/>
    <property type="match status" value="1"/>
</dbReference>
<dbReference type="STRING" id="928856.SAMN04488049_12030"/>